<dbReference type="SMART" id="SM00228">
    <property type="entry name" value="PDZ"/>
    <property type="match status" value="1"/>
</dbReference>
<keyword evidence="7 11" id="KW-0862">Zinc</keyword>
<proteinExistence type="inferred from homology"/>
<keyword evidence="8 11" id="KW-1133">Transmembrane helix</keyword>
<comment type="similarity">
    <text evidence="3 11">Belongs to the peptidase M50B family.</text>
</comment>
<dbReference type="Proteomes" id="UP001600894">
    <property type="component" value="Unassembled WGS sequence"/>
</dbReference>
<keyword evidence="11" id="KW-0479">Metal-binding</keyword>
<evidence type="ECO:0000256" key="8">
    <source>
        <dbReference type="ARBA" id="ARBA00022989"/>
    </source>
</evidence>
<protein>
    <recommendedName>
        <fullName evidence="11">Zinc metalloprotease</fullName>
        <ecNumber evidence="11">3.4.24.-</ecNumber>
    </recommendedName>
</protein>
<dbReference type="CDD" id="cd23081">
    <property type="entry name" value="cpPDZ_EcRseP-like"/>
    <property type="match status" value="1"/>
</dbReference>
<sequence length="350" mass="38226">MNIILSILILGIIILIHELGHFLFAKWGGIGVVEFSLGMGPRLLSFEKGGTRYSVKAFPFGGSCAMLGEDEEAEDERAFGNKSVWARIAVVAGGPLFNFILAFCLAMIMVGATGSYDIPRVQAVQAGLPAEQAGIQAGDVIIKVNGRSIHSFRDFTTYTLTHPGKELNLTWKRTLEDGTARTYKAVVTPVSAENGRKMIGVEFAYGIRQPANLFETAKQAVYEVQFWIRYVFDSFYMMFHGAVSVDDISGPVGIVSTIDQSVSEASAAGGKKAVVLTLINFGILLSANLGVMNLLPFPALDGGRLFFLIIEALRKKPIDREKEAMIHTAGMVFLLALMVIILFNDMRKLF</sequence>
<gene>
    <name evidence="13" type="primary">rseP</name>
    <name evidence="13" type="ORF">F130042H8_18740</name>
</gene>
<name>A0ABQ0AXQ9_9FIRM</name>
<reference evidence="13 14" key="1">
    <citation type="submission" date="2024-04" db="EMBL/GenBank/DDBJ databases">
        <title>Defined microbial consortia suppress multidrug-resistant proinflammatory Enterobacteriaceae via ecological control.</title>
        <authorList>
            <person name="Furuichi M."/>
            <person name="Kawaguchi T."/>
            <person name="Pust M."/>
            <person name="Yasuma K."/>
            <person name="Plichta D."/>
            <person name="Hasegawa N."/>
            <person name="Ohya T."/>
            <person name="Bhattarai S."/>
            <person name="Sasajima S."/>
            <person name="Aoto Y."/>
            <person name="Tuganbaev T."/>
            <person name="Yaginuma M."/>
            <person name="Ueda M."/>
            <person name="Okahashi N."/>
            <person name="Amafuji K."/>
            <person name="Kiridooshi Y."/>
            <person name="Sugita K."/>
            <person name="Strazar M."/>
            <person name="Skelly A."/>
            <person name="Suda W."/>
            <person name="Hattori M."/>
            <person name="Nakamoto N."/>
            <person name="Caballero S."/>
            <person name="Norman J."/>
            <person name="Olle B."/>
            <person name="Tanoue T."/>
            <person name="Arita M."/>
            <person name="Bucci V."/>
            <person name="Atarashi K."/>
            <person name="Xavier R."/>
            <person name="Honda K."/>
        </authorList>
    </citation>
    <scope>NUCLEOTIDE SEQUENCE [LARGE SCALE GENOMIC DNA]</scope>
    <source>
        <strain evidence="14">f13</strain>
    </source>
</reference>
<evidence type="ECO:0000256" key="4">
    <source>
        <dbReference type="ARBA" id="ARBA00022670"/>
    </source>
</evidence>
<accession>A0ABQ0AXQ9</accession>
<comment type="subcellular location">
    <subcellularLocation>
        <location evidence="2">Membrane</location>
        <topology evidence="2">Multi-pass membrane protein</topology>
    </subcellularLocation>
</comment>
<comment type="cofactor">
    <cofactor evidence="1 11">
        <name>Zn(2+)</name>
        <dbReference type="ChEBI" id="CHEBI:29105"/>
    </cofactor>
</comment>
<dbReference type="PROSITE" id="PS50106">
    <property type="entry name" value="PDZ"/>
    <property type="match status" value="1"/>
</dbReference>
<dbReference type="NCBIfam" id="TIGR00054">
    <property type="entry name" value="RIP metalloprotease RseP"/>
    <property type="match status" value="1"/>
</dbReference>
<dbReference type="Pfam" id="PF17820">
    <property type="entry name" value="PDZ_6"/>
    <property type="match status" value="1"/>
</dbReference>
<evidence type="ECO:0000259" key="12">
    <source>
        <dbReference type="PROSITE" id="PS50106"/>
    </source>
</evidence>
<evidence type="ECO:0000256" key="2">
    <source>
        <dbReference type="ARBA" id="ARBA00004141"/>
    </source>
</evidence>
<dbReference type="InterPro" id="IPR041489">
    <property type="entry name" value="PDZ_6"/>
</dbReference>
<feature type="domain" description="PDZ" evidence="12">
    <location>
        <begin position="121"/>
        <end position="156"/>
    </location>
</feature>
<feature type="transmembrane region" description="Helical" evidence="11">
    <location>
        <begin position="324"/>
        <end position="343"/>
    </location>
</feature>
<comment type="caution">
    <text evidence="13">The sequence shown here is derived from an EMBL/GenBank/DDBJ whole genome shotgun (WGS) entry which is preliminary data.</text>
</comment>
<evidence type="ECO:0000256" key="5">
    <source>
        <dbReference type="ARBA" id="ARBA00022692"/>
    </source>
</evidence>
<dbReference type="InterPro" id="IPR008915">
    <property type="entry name" value="Peptidase_M50"/>
</dbReference>
<evidence type="ECO:0000256" key="1">
    <source>
        <dbReference type="ARBA" id="ARBA00001947"/>
    </source>
</evidence>
<dbReference type="Pfam" id="PF02163">
    <property type="entry name" value="Peptidase_M50"/>
    <property type="match status" value="1"/>
</dbReference>
<evidence type="ECO:0000313" key="13">
    <source>
        <dbReference type="EMBL" id="GAA6268814.1"/>
    </source>
</evidence>
<organism evidence="13 14">
    <name type="scientific">Enterocloster alcoholdehydrogenati</name>
    <dbReference type="NCBI Taxonomy" id="2547410"/>
    <lineage>
        <taxon>Bacteria</taxon>
        <taxon>Bacillati</taxon>
        <taxon>Bacillota</taxon>
        <taxon>Clostridia</taxon>
        <taxon>Lachnospirales</taxon>
        <taxon>Lachnospiraceae</taxon>
        <taxon>Enterocloster</taxon>
    </lineage>
</organism>
<dbReference type="PANTHER" id="PTHR42837:SF2">
    <property type="entry name" value="MEMBRANE METALLOPROTEASE ARASP2, CHLOROPLASTIC-RELATED"/>
    <property type="match status" value="1"/>
</dbReference>
<evidence type="ECO:0000313" key="14">
    <source>
        <dbReference type="Proteomes" id="UP001600894"/>
    </source>
</evidence>
<keyword evidence="14" id="KW-1185">Reference proteome</keyword>
<keyword evidence="10 11" id="KW-0472">Membrane</keyword>
<evidence type="ECO:0000256" key="11">
    <source>
        <dbReference type="RuleBase" id="RU362031"/>
    </source>
</evidence>
<evidence type="ECO:0000256" key="3">
    <source>
        <dbReference type="ARBA" id="ARBA00007931"/>
    </source>
</evidence>
<dbReference type="CDD" id="cd06163">
    <property type="entry name" value="S2P-M50_PDZ_RseP-like"/>
    <property type="match status" value="1"/>
</dbReference>
<dbReference type="InterPro" id="IPR004387">
    <property type="entry name" value="Pept_M50_Zn"/>
</dbReference>
<evidence type="ECO:0000256" key="6">
    <source>
        <dbReference type="ARBA" id="ARBA00022801"/>
    </source>
</evidence>
<dbReference type="PANTHER" id="PTHR42837">
    <property type="entry name" value="REGULATOR OF SIGMA-E PROTEASE RSEP"/>
    <property type="match status" value="1"/>
</dbReference>
<dbReference type="InterPro" id="IPR001478">
    <property type="entry name" value="PDZ"/>
</dbReference>
<dbReference type="InterPro" id="IPR036034">
    <property type="entry name" value="PDZ_sf"/>
</dbReference>
<feature type="transmembrane region" description="Helical" evidence="11">
    <location>
        <begin position="273"/>
        <end position="295"/>
    </location>
</feature>
<keyword evidence="4" id="KW-0645">Protease</keyword>
<keyword evidence="9 11" id="KW-0482">Metalloprotease</keyword>
<dbReference type="EC" id="3.4.24.-" evidence="11"/>
<dbReference type="RefSeq" id="WP_390469780.1">
    <property type="nucleotide sequence ID" value="NZ_BAABXL010000001.1"/>
</dbReference>
<dbReference type="EMBL" id="BAABXL010000001">
    <property type="protein sequence ID" value="GAA6268814.1"/>
    <property type="molecule type" value="Genomic_DNA"/>
</dbReference>
<dbReference type="Gene3D" id="2.30.42.10">
    <property type="match status" value="1"/>
</dbReference>
<evidence type="ECO:0000256" key="9">
    <source>
        <dbReference type="ARBA" id="ARBA00023049"/>
    </source>
</evidence>
<dbReference type="SUPFAM" id="SSF50156">
    <property type="entry name" value="PDZ domain-like"/>
    <property type="match status" value="1"/>
</dbReference>
<dbReference type="GO" id="GO:0008237">
    <property type="term" value="F:metallopeptidase activity"/>
    <property type="evidence" value="ECO:0007669"/>
    <property type="project" value="UniProtKB-KW"/>
</dbReference>
<evidence type="ECO:0000256" key="10">
    <source>
        <dbReference type="ARBA" id="ARBA00023136"/>
    </source>
</evidence>
<evidence type="ECO:0000256" key="7">
    <source>
        <dbReference type="ARBA" id="ARBA00022833"/>
    </source>
</evidence>
<keyword evidence="5 11" id="KW-0812">Transmembrane</keyword>
<feature type="transmembrane region" description="Helical" evidence="11">
    <location>
        <begin position="84"/>
        <end position="110"/>
    </location>
</feature>
<keyword evidence="6 11" id="KW-0378">Hydrolase</keyword>